<dbReference type="EMBL" id="GGEC01078856">
    <property type="protein sequence ID" value="MBX59340.1"/>
    <property type="molecule type" value="Transcribed_RNA"/>
</dbReference>
<sequence length="39" mass="4551">MKEGYELDRLFLFFCIQSSVNPSFQDHACPNITYGTYSK</sequence>
<evidence type="ECO:0000313" key="1">
    <source>
        <dbReference type="EMBL" id="MBX59340.1"/>
    </source>
</evidence>
<name>A0A2P2PX96_RHIMU</name>
<accession>A0A2P2PX96</accession>
<organism evidence="1">
    <name type="scientific">Rhizophora mucronata</name>
    <name type="common">Asiatic mangrove</name>
    <dbReference type="NCBI Taxonomy" id="61149"/>
    <lineage>
        <taxon>Eukaryota</taxon>
        <taxon>Viridiplantae</taxon>
        <taxon>Streptophyta</taxon>
        <taxon>Embryophyta</taxon>
        <taxon>Tracheophyta</taxon>
        <taxon>Spermatophyta</taxon>
        <taxon>Magnoliopsida</taxon>
        <taxon>eudicotyledons</taxon>
        <taxon>Gunneridae</taxon>
        <taxon>Pentapetalae</taxon>
        <taxon>rosids</taxon>
        <taxon>fabids</taxon>
        <taxon>Malpighiales</taxon>
        <taxon>Rhizophoraceae</taxon>
        <taxon>Rhizophora</taxon>
    </lineage>
</organism>
<protein>
    <submittedName>
        <fullName evidence="1">Uncharacterized protein</fullName>
    </submittedName>
</protein>
<proteinExistence type="predicted"/>
<reference evidence="1" key="1">
    <citation type="submission" date="2018-02" db="EMBL/GenBank/DDBJ databases">
        <title>Rhizophora mucronata_Transcriptome.</title>
        <authorList>
            <person name="Meera S.P."/>
            <person name="Sreeshan A."/>
            <person name="Augustine A."/>
        </authorList>
    </citation>
    <scope>NUCLEOTIDE SEQUENCE</scope>
    <source>
        <tissue evidence="1">Leaf</tissue>
    </source>
</reference>
<dbReference type="AlphaFoldDB" id="A0A2P2PX96"/>